<comment type="caution">
    <text evidence="3">The sequence shown here is derived from an EMBL/GenBank/DDBJ whole genome shotgun (WGS) entry which is preliminary data.</text>
</comment>
<name>A0AAV0UX20_HYABA</name>
<sequence>MRFSRTDIIVALVLTLPQIMAQTLGESVVAANDDGAAWQTDTVRDGAGGGSGHADDADRDIGTLGDSVVAGNDDGAAWVTDSIADSTAASTTADWTHHDYVADHAEKADSSFTPSNEASDVGTVSPPGDSTAVNSANKTMDDGSTDDTTDEDTPRQSPAAESGSSEAPRILVAASTALIAVAVAAMLW</sequence>
<evidence type="ECO:0000256" key="1">
    <source>
        <dbReference type="SAM" id="MobiDB-lite"/>
    </source>
</evidence>
<dbReference type="AlphaFoldDB" id="A0AAV0UX20"/>
<feature type="chain" id="PRO_5043740401" description="RxLR effector candidate protein" evidence="2">
    <location>
        <begin position="22"/>
        <end position="188"/>
    </location>
</feature>
<evidence type="ECO:0000313" key="4">
    <source>
        <dbReference type="Proteomes" id="UP001162031"/>
    </source>
</evidence>
<feature type="compositionally biased region" description="Low complexity" evidence="1">
    <location>
        <begin position="157"/>
        <end position="167"/>
    </location>
</feature>
<feature type="signal peptide" evidence="2">
    <location>
        <begin position="1"/>
        <end position="21"/>
    </location>
</feature>
<organism evidence="3 4">
    <name type="scientific">Hyaloperonospora brassicae</name>
    <name type="common">Brassica downy mildew</name>
    <name type="synonym">Peronospora brassicae</name>
    <dbReference type="NCBI Taxonomy" id="162125"/>
    <lineage>
        <taxon>Eukaryota</taxon>
        <taxon>Sar</taxon>
        <taxon>Stramenopiles</taxon>
        <taxon>Oomycota</taxon>
        <taxon>Peronosporomycetes</taxon>
        <taxon>Peronosporales</taxon>
        <taxon>Peronosporaceae</taxon>
        <taxon>Hyaloperonospora</taxon>
    </lineage>
</organism>
<evidence type="ECO:0008006" key="5">
    <source>
        <dbReference type="Google" id="ProtNLM"/>
    </source>
</evidence>
<proteinExistence type="predicted"/>
<reference evidence="3" key="1">
    <citation type="submission" date="2022-12" db="EMBL/GenBank/DDBJ databases">
        <authorList>
            <person name="Webb A."/>
        </authorList>
    </citation>
    <scope>NUCLEOTIDE SEQUENCE</scope>
    <source>
        <strain evidence="3">Hp1</strain>
    </source>
</reference>
<feature type="region of interest" description="Disordered" evidence="1">
    <location>
        <begin position="107"/>
        <end position="167"/>
    </location>
</feature>
<protein>
    <recommendedName>
        <fullName evidence="5">RxLR effector candidate protein</fullName>
    </recommendedName>
</protein>
<keyword evidence="2" id="KW-0732">Signal</keyword>
<accession>A0AAV0UX20</accession>
<dbReference type="EMBL" id="CANTFL010001411">
    <property type="protein sequence ID" value="CAI5739194.1"/>
    <property type="molecule type" value="Genomic_DNA"/>
</dbReference>
<evidence type="ECO:0000313" key="3">
    <source>
        <dbReference type="EMBL" id="CAI5739194.1"/>
    </source>
</evidence>
<dbReference type="Proteomes" id="UP001162031">
    <property type="component" value="Unassembled WGS sequence"/>
</dbReference>
<keyword evidence="4" id="KW-1185">Reference proteome</keyword>
<gene>
    <name evidence="3" type="ORF">HBR001_LOCUS7739</name>
</gene>
<evidence type="ECO:0000256" key="2">
    <source>
        <dbReference type="SAM" id="SignalP"/>
    </source>
</evidence>